<proteinExistence type="predicted"/>
<dbReference type="EMBL" id="JANPWB010000013">
    <property type="protein sequence ID" value="KAJ1103485.1"/>
    <property type="molecule type" value="Genomic_DNA"/>
</dbReference>
<keyword evidence="3" id="KW-1185">Reference proteome</keyword>
<name>A0AAV7MI79_PLEWA</name>
<protein>
    <submittedName>
        <fullName evidence="2">Uncharacterized protein</fullName>
    </submittedName>
</protein>
<organism evidence="2 3">
    <name type="scientific">Pleurodeles waltl</name>
    <name type="common">Iberian ribbed newt</name>
    <dbReference type="NCBI Taxonomy" id="8319"/>
    <lineage>
        <taxon>Eukaryota</taxon>
        <taxon>Metazoa</taxon>
        <taxon>Chordata</taxon>
        <taxon>Craniata</taxon>
        <taxon>Vertebrata</taxon>
        <taxon>Euteleostomi</taxon>
        <taxon>Amphibia</taxon>
        <taxon>Batrachia</taxon>
        <taxon>Caudata</taxon>
        <taxon>Salamandroidea</taxon>
        <taxon>Salamandridae</taxon>
        <taxon>Pleurodelinae</taxon>
        <taxon>Pleurodeles</taxon>
    </lineage>
</organism>
<dbReference type="AlphaFoldDB" id="A0AAV7MI79"/>
<reference evidence="2" key="1">
    <citation type="journal article" date="2022" name="bioRxiv">
        <title>Sequencing and chromosome-scale assembly of the giantPleurodeles waltlgenome.</title>
        <authorList>
            <person name="Brown T."/>
            <person name="Elewa A."/>
            <person name="Iarovenko S."/>
            <person name="Subramanian E."/>
            <person name="Araus A.J."/>
            <person name="Petzold A."/>
            <person name="Susuki M."/>
            <person name="Suzuki K.-i.T."/>
            <person name="Hayashi T."/>
            <person name="Toyoda A."/>
            <person name="Oliveira C."/>
            <person name="Osipova E."/>
            <person name="Leigh N.D."/>
            <person name="Simon A."/>
            <person name="Yun M.H."/>
        </authorList>
    </citation>
    <scope>NUCLEOTIDE SEQUENCE</scope>
    <source>
        <strain evidence="2">20211129_DDA</strain>
        <tissue evidence="2">Liver</tissue>
    </source>
</reference>
<comment type="caution">
    <text evidence="2">The sequence shown here is derived from an EMBL/GenBank/DDBJ whole genome shotgun (WGS) entry which is preliminary data.</text>
</comment>
<accession>A0AAV7MI79</accession>
<dbReference type="Proteomes" id="UP001066276">
    <property type="component" value="Chromosome 9"/>
</dbReference>
<evidence type="ECO:0000313" key="3">
    <source>
        <dbReference type="Proteomes" id="UP001066276"/>
    </source>
</evidence>
<gene>
    <name evidence="2" type="ORF">NDU88_000908</name>
</gene>
<feature type="region of interest" description="Disordered" evidence="1">
    <location>
        <begin position="36"/>
        <end position="55"/>
    </location>
</feature>
<evidence type="ECO:0000313" key="2">
    <source>
        <dbReference type="EMBL" id="KAJ1103485.1"/>
    </source>
</evidence>
<evidence type="ECO:0000256" key="1">
    <source>
        <dbReference type="SAM" id="MobiDB-lite"/>
    </source>
</evidence>
<sequence length="117" mass="12925">MLPPLRTIELGFCKNRQSIPGTVHSMDILISAVQPGAQPTHGECPNTPCEEPSVSGMGTVSSCTRTLFLLTTKGPRTRTPLRRYEAYRAPVVQRCKAQIREEGDLLSWACDERAPEN</sequence>